<proteinExistence type="predicted"/>
<organism evidence="2 3">
    <name type="scientific">Salinisphaera aquimarina</name>
    <dbReference type="NCBI Taxonomy" id="2094031"/>
    <lineage>
        <taxon>Bacteria</taxon>
        <taxon>Pseudomonadati</taxon>
        <taxon>Pseudomonadota</taxon>
        <taxon>Gammaproteobacteria</taxon>
        <taxon>Salinisphaerales</taxon>
        <taxon>Salinisphaeraceae</taxon>
        <taxon>Salinisphaera</taxon>
    </lineage>
</organism>
<keyword evidence="3" id="KW-1185">Reference proteome</keyword>
<evidence type="ECO:0000256" key="1">
    <source>
        <dbReference type="SAM" id="MobiDB-lite"/>
    </source>
</evidence>
<dbReference type="EMBL" id="JBHRSS010000003">
    <property type="protein sequence ID" value="MFC3103887.1"/>
    <property type="molecule type" value="Genomic_DNA"/>
</dbReference>
<gene>
    <name evidence="2" type="ORF">ACFOSU_08275</name>
</gene>
<evidence type="ECO:0000313" key="2">
    <source>
        <dbReference type="EMBL" id="MFC3103887.1"/>
    </source>
</evidence>
<feature type="region of interest" description="Disordered" evidence="1">
    <location>
        <begin position="1"/>
        <end position="57"/>
    </location>
</feature>
<accession>A0ABV7EQI5</accession>
<reference evidence="3" key="1">
    <citation type="journal article" date="2019" name="Int. J. Syst. Evol. Microbiol.">
        <title>The Global Catalogue of Microorganisms (GCM) 10K type strain sequencing project: providing services to taxonomists for standard genome sequencing and annotation.</title>
        <authorList>
            <consortium name="The Broad Institute Genomics Platform"/>
            <consortium name="The Broad Institute Genome Sequencing Center for Infectious Disease"/>
            <person name="Wu L."/>
            <person name="Ma J."/>
        </authorList>
    </citation>
    <scope>NUCLEOTIDE SEQUENCE [LARGE SCALE GENOMIC DNA]</scope>
    <source>
        <strain evidence="3">KCTC 52640</strain>
    </source>
</reference>
<feature type="compositionally biased region" description="Basic and acidic residues" evidence="1">
    <location>
        <begin position="45"/>
        <end position="57"/>
    </location>
</feature>
<sequence length="57" mass="6119">MSSNDTKTVLPEGVGRDSVEGSWSGAGKLKRGKLQTTSSPSESEGDNKPREPETKKR</sequence>
<comment type="caution">
    <text evidence="2">The sequence shown here is derived from an EMBL/GenBank/DDBJ whole genome shotgun (WGS) entry which is preliminary data.</text>
</comment>
<name>A0ABV7EQI5_9GAMM</name>
<evidence type="ECO:0000313" key="3">
    <source>
        <dbReference type="Proteomes" id="UP001595462"/>
    </source>
</evidence>
<protein>
    <submittedName>
        <fullName evidence="2">Uncharacterized protein</fullName>
    </submittedName>
</protein>
<dbReference type="Proteomes" id="UP001595462">
    <property type="component" value="Unassembled WGS sequence"/>
</dbReference>
<dbReference type="RefSeq" id="WP_380688346.1">
    <property type="nucleotide sequence ID" value="NZ_JBHRSS010000003.1"/>
</dbReference>